<dbReference type="OrthoDB" id="1416937at2"/>
<proteinExistence type="predicted"/>
<organism evidence="1 2">
    <name type="scientific">Kordia algicida OT-1</name>
    <dbReference type="NCBI Taxonomy" id="391587"/>
    <lineage>
        <taxon>Bacteria</taxon>
        <taxon>Pseudomonadati</taxon>
        <taxon>Bacteroidota</taxon>
        <taxon>Flavobacteriia</taxon>
        <taxon>Flavobacteriales</taxon>
        <taxon>Flavobacteriaceae</taxon>
        <taxon>Kordia</taxon>
    </lineage>
</organism>
<evidence type="ECO:0000313" key="2">
    <source>
        <dbReference type="Proteomes" id="UP000002945"/>
    </source>
</evidence>
<dbReference type="EMBL" id="ABIB01000005">
    <property type="protein sequence ID" value="EDP96174.1"/>
    <property type="molecule type" value="Genomic_DNA"/>
</dbReference>
<protein>
    <submittedName>
        <fullName evidence="1">Uncharacterized protein</fullName>
    </submittedName>
</protein>
<dbReference type="eggNOG" id="ENOG5033XMM">
    <property type="taxonomic scope" value="Bacteria"/>
</dbReference>
<accession>A9DYS9</accession>
<comment type="caution">
    <text evidence="1">The sequence shown here is derived from an EMBL/GenBank/DDBJ whole genome shotgun (WGS) entry which is preliminary data.</text>
</comment>
<gene>
    <name evidence="1" type="ORF">KAOT1_08393</name>
</gene>
<sequence>MNKFSHGFYRFINKKKESEFEPIFKEFKDQINIYQRQLDLTLKSYVDEWNEEINKNDENYKALMDGAEKIYNDIIKGSDSDENSHSYASHAAGFDSIEYEHSTVKEDIDKEYIGFLDLYSKSVLIALYSLNESKLNQIIESSSVIFDKKIKPSHLDSRDYLNSSIIYLNLVLDIETKTIESYLTKLKDIQFLRNSIIHNNSIFIEKEKVTYIIDKHKGELKLDDNGFLMIIRGSFIREFFLILKSFYEELFWLIDIKQELKTIKNGLVFWLGIIDKKIQIEKLNLEKKTDKEKKYILKLSSKIRVLKILNAK</sequence>
<dbReference type="Proteomes" id="UP000002945">
    <property type="component" value="Unassembled WGS sequence"/>
</dbReference>
<evidence type="ECO:0000313" key="1">
    <source>
        <dbReference type="EMBL" id="EDP96174.1"/>
    </source>
</evidence>
<dbReference type="AlphaFoldDB" id="A9DYS9"/>
<dbReference type="STRING" id="391587.KAOT1_08393"/>
<dbReference type="RefSeq" id="WP_007094244.1">
    <property type="nucleotide sequence ID" value="NZ_CP142125.1"/>
</dbReference>
<name>A9DYS9_9FLAO</name>
<keyword evidence="2" id="KW-1185">Reference proteome</keyword>
<reference evidence="1 2" key="1">
    <citation type="journal article" date="2011" name="J. Bacteriol.">
        <title>Genome sequence of the algicidal bacterium Kordia algicida OT-1.</title>
        <authorList>
            <person name="Lee H.S."/>
            <person name="Kang S.G."/>
            <person name="Kwon K.K."/>
            <person name="Lee J.H."/>
            <person name="Kim S.J."/>
        </authorList>
    </citation>
    <scope>NUCLEOTIDE SEQUENCE [LARGE SCALE GENOMIC DNA]</scope>
    <source>
        <strain evidence="1 2">OT-1</strain>
    </source>
</reference>
<dbReference type="HOGENOM" id="CLU_749431_0_0_10"/>